<evidence type="ECO:0000256" key="5">
    <source>
        <dbReference type="ARBA" id="ARBA00022989"/>
    </source>
</evidence>
<evidence type="ECO:0000256" key="4">
    <source>
        <dbReference type="ARBA" id="ARBA00022692"/>
    </source>
</evidence>
<feature type="transmembrane region" description="Helical" evidence="8">
    <location>
        <begin position="20"/>
        <end position="39"/>
    </location>
</feature>
<keyword evidence="4 8" id="KW-0812">Transmembrane</keyword>
<gene>
    <name evidence="9" type="ORF">P3W85_19455</name>
</gene>
<protein>
    <submittedName>
        <fullName evidence="9">Glycosyltransferase family 87 protein</fullName>
    </submittedName>
</protein>
<dbReference type="Proteomes" id="UP001216674">
    <property type="component" value="Unassembled WGS sequence"/>
</dbReference>
<comment type="subcellular location">
    <subcellularLocation>
        <location evidence="1">Cell membrane</location>
        <topology evidence="1">Multi-pass membrane protein</topology>
    </subcellularLocation>
</comment>
<evidence type="ECO:0000256" key="7">
    <source>
        <dbReference type="ARBA" id="ARBA00024033"/>
    </source>
</evidence>
<evidence type="ECO:0000313" key="10">
    <source>
        <dbReference type="Proteomes" id="UP001216674"/>
    </source>
</evidence>
<keyword evidence="6 8" id="KW-0472">Membrane</keyword>
<dbReference type="RefSeq" id="WP_276265999.1">
    <property type="nucleotide sequence ID" value="NZ_JARJLM010000327.1"/>
</dbReference>
<feature type="transmembrane region" description="Helical" evidence="8">
    <location>
        <begin position="378"/>
        <end position="395"/>
    </location>
</feature>
<evidence type="ECO:0000256" key="8">
    <source>
        <dbReference type="SAM" id="Phobius"/>
    </source>
</evidence>
<evidence type="ECO:0000256" key="2">
    <source>
        <dbReference type="ARBA" id="ARBA00022475"/>
    </source>
</evidence>
<dbReference type="Pfam" id="PF09594">
    <property type="entry name" value="GT87"/>
    <property type="match status" value="1"/>
</dbReference>
<accession>A0ABT6ARA1</accession>
<evidence type="ECO:0000313" key="9">
    <source>
        <dbReference type="EMBL" id="MDF3835120.1"/>
    </source>
</evidence>
<feature type="transmembrane region" description="Helical" evidence="8">
    <location>
        <begin position="318"/>
        <end position="344"/>
    </location>
</feature>
<organism evidence="9 10">
    <name type="scientific">Cupriavidus basilensis</name>
    <dbReference type="NCBI Taxonomy" id="68895"/>
    <lineage>
        <taxon>Bacteria</taxon>
        <taxon>Pseudomonadati</taxon>
        <taxon>Pseudomonadota</taxon>
        <taxon>Betaproteobacteria</taxon>
        <taxon>Burkholderiales</taxon>
        <taxon>Burkholderiaceae</taxon>
        <taxon>Cupriavidus</taxon>
    </lineage>
</organism>
<keyword evidence="10" id="KW-1185">Reference proteome</keyword>
<feature type="transmembrane region" description="Helical" evidence="8">
    <location>
        <begin position="221"/>
        <end position="244"/>
    </location>
</feature>
<comment type="caution">
    <text evidence="9">The sequence shown here is derived from an EMBL/GenBank/DDBJ whole genome shotgun (WGS) entry which is preliminary data.</text>
</comment>
<proteinExistence type="inferred from homology"/>
<keyword evidence="3" id="KW-0808">Transferase</keyword>
<keyword evidence="5 8" id="KW-1133">Transmembrane helix</keyword>
<keyword evidence="2" id="KW-1003">Cell membrane</keyword>
<feature type="transmembrane region" description="Helical" evidence="8">
    <location>
        <begin position="105"/>
        <end position="137"/>
    </location>
</feature>
<feature type="transmembrane region" description="Helical" evidence="8">
    <location>
        <begin position="189"/>
        <end position="214"/>
    </location>
</feature>
<feature type="transmembrane region" description="Helical" evidence="8">
    <location>
        <begin position="288"/>
        <end position="306"/>
    </location>
</feature>
<evidence type="ECO:0000256" key="6">
    <source>
        <dbReference type="ARBA" id="ARBA00023136"/>
    </source>
</evidence>
<dbReference type="EMBL" id="JARJLM010000327">
    <property type="protein sequence ID" value="MDF3835120.1"/>
    <property type="molecule type" value="Genomic_DNA"/>
</dbReference>
<sequence>MEQSTSAPSPHWLDRERIQVYSIAMLIVYAVVIVIWAWMTKGFTSDHMVRPGSDFSVFWSTSYVTLKAGAIKAYDFAALQPVIAAQGSLPANSHFFLPWLYPPTFLLFVIPLSLLPYAVSYVVFIGLTGAAYVVSLVRLVGLRTGAGRVVWLAVIAFPAIYFAASIGQNSMLTAALAAFAIPRLKTQPVLAGVLIALLTVKPQLAVLFPLALLAARAWKPLVVASVAAALLLLAGIAVFGWETVPAFFANTKFAKQSMLDNGSVMWYAMPTVMSALLLAGASFATAAVAHGAVAVLAALGLCLVWRRDTSTGLRAASLAVATLMASPYLWFYEVTWVGIAIAGLTADGLRRGWLRWERELLVVAWLLPLYLGLNRVTFFPQIGPLVLALLMLAILRRVHVITRGNPDWLP</sequence>
<reference evidence="9 10" key="1">
    <citation type="submission" date="2023-03" db="EMBL/GenBank/DDBJ databases">
        <title>Draft assemblies of triclosan tolerant bacteria isolated from returned activated sludge.</title>
        <authorList>
            <person name="Van Hamelsveld S."/>
        </authorList>
    </citation>
    <scope>NUCLEOTIDE SEQUENCE [LARGE SCALE GENOMIC DNA]</scope>
    <source>
        <strain evidence="9 10">GW210010_S58</strain>
    </source>
</reference>
<evidence type="ECO:0000256" key="1">
    <source>
        <dbReference type="ARBA" id="ARBA00004651"/>
    </source>
</evidence>
<feature type="transmembrane region" description="Helical" evidence="8">
    <location>
        <begin position="149"/>
        <end position="169"/>
    </location>
</feature>
<comment type="similarity">
    <text evidence="7">Belongs to the glycosyltransferase 87 family.</text>
</comment>
<dbReference type="InterPro" id="IPR018584">
    <property type="entry name" value="GT87"/>
</dbReference>
<name>A0ABT6ARA1_9BURK</name>
<evidence type="ECO:0000256" key="3">
    <source>
        <dbReference type="ARBA" id="ARBA00022679"/>
    </source>
</evidence>